<dbReference type="Proteomes" id="UP000510647">
    <property type="component" value="Chromosome 8"/>
</dbReference>
<keyword evidence="1" id="KW-1133">Transmembrane helix</keyword>
<keyword evidence="1" id="KW-0812">Transmembrane</keyword>
<accession>A0A7H9HYN2</accession>
<reference evidence="2 3" key="1">
    <citation type="submission" date="2020-06" db="EMBL/GenBank/DDBJ databases">
        <title>The yeast mating-type switching endonuclease HO is a domesticated member of an unorthodox homing genetic element family.</title>
        <authorList>
            <person name="Coughlan A.Y."/>
            <person name="Lombardi L."/>
            <person name="Braun-Galleani S."/>
            <person name="Martos A.R."/>
            <person name="Galeote V."/>
            <person name="Bigey F."/>
            <person name="Dequin S."/>
            <person name="Byrne K.P."/>
            <person name="Wolfe K.H."/>
        </authorList>
    </citation>
    <scope>NUCLEOTIDE SEQUENCE [LARGE SCALE GENOMIC DNA]</scope>
    <source>
        <strain evidence="2 3">CBS2947</strain>
    </source>
</reference>
<gene>
    <name evidence="2" type="ORF">HG537_0H02450</name>
</gene>
<evidence type="ECO:0000313" key="2">
    <source>
        <dbReference type="EMBL" id="QLQ82483.1"/>
    </source>
</evidence>
<evidence type="ECO:0000313" key="3">
    <source>
        <dbReference type="Proteomes" id="UP000510647"/>
    </source>
</evidence>
<dbReference type="AlphaFoldDB" id="A0A7H9HYN2"/>
<name>A0A7H9HYN2_9SACH</name>
<keyword evidence="3" id="KW-1185">Reference proteome</keyword>
<evidence type="ECO:0000256" key="1">
    <source>
        <dbReference type="SAM" id="Phobius"/>
    </source>
</evidence>
<feature type="transmembrane region" description="Helical" evidence="1">
    <location>
        <begin position="269"/>
        <end position="288"/>
    </location>
</feature>
<proteinExistence type="predicted"/>
<sequence>MILVVSVVMLLGRILSSLMLVLATVCGFKVVSHNAPTLLKRLDSAQGSSRSIEVLKLLVKLGDADPTELGAYAASDVVDTIEKIIVLSPRGNLSARFLNQVRIKNKDVLQLSNTLNSELNNLSWHSRLLFGSSVSKIIANYLNYELSSLRLFKTQLVRGRQADLQREIELCLSRCTAALTASRSTISLMRAANVSQLRATVQHTFGETKSHVTQDIGKSIAVSMTSQRNVTLVEDQIKYLRENLAVIIKSGIFMVFCFTFKFYICTFVFGALLTMSTAIWMAIFLQLIDVSSVQHNVSL</sequence>
<dbReference type="EMBL" id="CP059274">
    <property type="protein sequence ID" value="QLQ82483.1"/>
    <property type="molecule type" value="Genomic_DNA"/>
</dbReference>
<protein>
    <submittedName>
        <fullName evidence="2">Uncharacterized protein</fullName>
    </submittedName>
</protein>
<organism evidence="2 3">
    <name type="scientific">Torulaspora globosa</name>
    <dbReference type="NCBI Taxonomy" id="48254"/>
    <lineage>
        <taxon>Eukaryota</taxon>
        <taxon>Fungi</taxon>
        <taxon>Dikarya</taxon>
        <taxon>Ascomycota</taxon>
        <taxon>Saccharomycotina</taxon>
        <taxon>Saccharomycetes</taxon>
        <taxon>Saccharomycetales</taxon>
        <taxon>Saccharomycetaceae</taxon>
        <taxon>Torulaspora</taxon>
    </lineage>
</organism>
<keyword evidence="1" id="KW-0472">Membrane</keyword>
<feature type="transmembrane region" description="Helical" evidence="1">
    <location>
        <begin position="6"/>
        <end position="31"/>
    </location>
</feature>
<dbReference type="OrthoDB" id="4065602at2759"/>